<dbReference type="Gene3D" id="3.30.40.10">
    <property type="entry name" value="Zinc/RING finger domain, C3HC4 (zinc finger)"/>
    <property type="match status" value="1"/>
</dbReference>
<dbReference type="SMART" id="SM00184">
    <property type="entry name" value="RING"/>
    <property type="match status" value="1"/>
</dbReference>
<evidence type="ECO:0000259" key="3">
    <source>
        <dbReference type="PROSITE" id="PS50089"/>
    </source>
</evidence>
<evidence type="ECO:0000313" key="5">
    <source>
        <dbReference type="Proteomes" id="UP000327013"/>
    </source>
</evidence>
<sequence>MIMNFELLALHVLCPAITAAFFVCLLVLFFKLCSQCWRMWRNHDDQEDQGGNNMINGDHLHHHGSELVGVSIFYPPADNDQERVHPNNMELFLRLRDGLSRNNHTRVIRQQRHQTLKSLPPPEDFDSYKKTTIISSTECAICLEEFQSGDLCRVLPLCKHIYHFRCINRWLMDDLTCPICRTCV</sequence>
<dbReference type="AlphaFoldDB" id="A0A5N6R5A1"/>
<keyword evidence="5" id="KW-1185">Reference proteome</keyword>
<dbReference type="PANTHER" id="PTHR45676">
    <property type="entry name" value="RING-H2 FINGER PROTEIN ATL51-RELATED"/>
    <property type="match status" value="1"/>
</dbReference>
<organism evidence="4 5">
    <name type="scientific">Carpinus fangiana</name>
    <dbReference type="NCBI Taxonomy" id="176857"/>
    <lineage>
        <taxon>Eukaryota</taxon>
        <taxon>Viridiplantae</taxon>
        <taxon>Streptophyta</taxon>
        <taxon>Embryophyta</taxon>
        <taxon>Tracheophyta</taxon>
        <taxon>Spermatophyta</taxon>
        <taxon>Magnoliopsida</taxon>
        <taxon>eudicotyledons</taxon>
        <taxon>Gunneridae</taxon>
        <taxon>Pentapetalae</taxon>
        <taxon>rosids</taxon>
        <taxon>fabids</taxon>
        <taxon>Fagales</taxon>
        <taxon>Betulaceae</taxon>
        <taxon>Carpinus</taxon>
    </lineage>
</organism>
<dbReference type="GO" id="GO:0016567">
    <property type="term" value="P:protein ubiquitination"/>
    <property type="evidence" value="ECO:0007669"/>
    <property type="project" value="TreeGrafter"/>
</dbReference>
<dbReference type="InterPro" id="IPR001841">
    <property type="entry name" value="Znf_RING"/>
</dbReference>
<evidence type="ECO:0000256" key="2">
    <source>
        <dbReference type="SAM" id="Phobius"/>
    </source>
</evidence>
<reference evidence="4 5" key="1">
    <citation type="submission" date="2019-06" db="EMBL/GenBank/DDBJ databases">
        <title>A chromosomal-level reference genome of Carpinus fangiana (Coryloideae, Betulaceae).</title>
        <authorList>
            <person name="Yang X."/>
            <person name="Wang Z."/>
            <person name="Zhang L."/>
            <person name="Hao G."/>
            <person name="Liu J."/>
            <person name="Yang Y."/>
        </authorList>
    </citation>
    <scope>NUCLEOTIDE SEQUENCE [LARGE SCALE GENOMIC DNA]</scope>
    <source>
        <strain evidence="4">Cfa_2016G</strain>
        <tissue evidence="4">Leaf</tissue>
    </source>
</reference>
<proteinExistence type="predicted"/>
<keyword evidence="2" id="KW-0812">Transmembrane</keyword>
<name>A0A5N6R5A1_9ROSI</name>
<dbReference type="Pfam" id="PF13639">
    <property type="entry name" value="zf-RING_2"/>
    <property type="match status" value="1"/>
</dbReference>
<dbReference type="PANTHER" id="PTHR45676:SF41">
    <property type="entry name" value="RING-H2 FINGER PROTEIN ATL66"/>
    <property type="match status" value="1"/>
</dbReference>
<dbReference type="GO" id="GO:0008270">
    <property type="term" value="F:zinc ion binding"/>
    <property type="evidence" value="ECO:0007669"/>
    <property type="project" value="UniProtKB-KW"/>
</dbReference>
<dbReference type="EMBL" id="CM017325">
    <property type="protein sequence ID" value="KAE8055603.1"/>
    <property type="molecule type" value="Genomic_DNA"/>
</dbReference>
<feature type="transmembrane region" description="Helical" evidence="2">
    <location>
        <begin position="7"/>
        <end position="30"/>
    </location>
</feature>
<feature type="domain" description="RING-type" evidence="3">
    <location>
        <begin position="139"/>
        <end position="181"/>
    </location>
</feature>
<accession>A0A5N6R5A1</accession>
<evidence type="ECO:0000256" key="1">
    <source>
        <dbReference type="PROSITE-ProRule" id="PRU00175"/>
    </source>
</evidence>
<keyword evidence="1" id="KW-0862">Zinc</keyword>
<dbReference type="SUPFAM" id="SSF57850">
    <property type="entry name" value="RING/U-box"/>
    <property type="match status" value="1"/>
</dbReference>
<keyword evidence="2" id="KW-0472">Membrane</keyword>
<protein>
    <recommendedName>
        <fullName evidence="3">RING-type domain-containing protein</fullName>
    </recommendedName>
</protein>
<dbReference type="InterPro" id="IPR013083">
    <property type="entry name" value="Znf_RING/FYVE/PHD"/>
</dbReference>
<keyword evidence="2" id="KW-1133">Transmembrane helix</keyword>
<dbReference type="Proteomes" id="UP000327013">
    <property type="component" value="Chromosome 5"/>
</dbReference>
<dbReference type="PROSITE" id="PS50089">
    <property type="entry name" value="ZF_RING_2"/>
    <property type="match status" value="1"/>
</dbReference>
<gene>
    <name evidence="4" type="ORF">FH972_012432</name>
</gene>
<evidence type="ECO:0000313" key="4">
    <source>
        <dbReference type="EMBL" id="KAE8055603.1"/>
    </source>
</evidence>
<keyword evidence="1" id="KW-0863">Zinc-finger</keyword>
<dbReference type="OrthoDB" id="9984778at2759"/>
<keyword evidence="1" id="KW-0479">Metal-binding</keyword>